<comment type="caution">
    <text evidence="1">The sequence shown here is derived from an EMBL/GenBank/DDBJ whole genome shotgun (WGS) entry which is preliminary data.</text>
</comment>
<dbReference type="SUPFAM" id="SSF53756">
    <property type="entry name" value="UDP-Glycosyltransferase/glycogen phosphorylase"/>
    <property type="match status" value="1"/>
</dbReference>
<proteinExistence type="predicted"/>
<keyword evidence="1" id="KW-0808">Transferase</keyword>
<protein>
    <submittedName>
        <fullName evidence="1">UDP-glucoronosyl and UDP-glucosyl transferase family protein</fullName>
    </submittedName>
</protein>
<dbReference type="GO" id="GO:0016740">
    <property type="term" value="F:transferase activity"/>
    <property type="evidence" value="ECO:0007669"/>
    <property type="project" value="UniProtKB-KW"/>
</dbReference>
<name>A0AA39JU60_ARMTA</name>
<organism evidence="1 2">
    <name type="scientific">Armillaria tabescens</name>
    <name type="common">Ringless honey mushroom</name>
    <name type="synonym">Agaricus tabescens</name>
    <dbReference type="NCBI Taxonomy" id="1929756"/>
    <lineage>
        <taxon>Eukaryota</taxon>
        <taxon>Fungi</taxon>
        <taxon>Dikarya</taxon>
        <taxon>Basidiomycota</taxon>
        <taxon>Agaricomycotina</taxon>
        <taxon>Agaricomycetes</taxon>
        <taxon>Agaricomycetidae</taxon>
        <taxon>Agaricales</taxon>
        <taxon>Marasmiineae</taxon>
        <taxon>Physalacriaceae</taxon>
        <taxon>Desarmillaria</taxon>
    </lineage>
</organism>
<dbReference type="RefSeq" id="XP_060326686.1">
    <property type="nucleotide sequence ID" value="XM_060469973.1"/>
</dbReference>
<dbReference type="GeneID" id="85353521"/>
<evidence type="ECO:0000313" key="2">
    <source>
        <dbReference type="Proteomes" id="UP001175211"/>
    </source>
</evidence>
<evidence type="ECO:0000313" key="1">
    <source>
        <dbReference type="EMBL" id="KAK0448971.1"/>
    </source>
</evidence>
<dbReference type="AlphaFoldDB" id="A0AA39JU60"/>
<keyword evidence="2" id="KW-1185">Reference proteome</keyword>
<reference evidence="1" key="1">
    <citation type="submission" date="2023-06" db="EMBL/GenBank/DDBJ databases">
        <authorList>
            <consortium name="Lawrence Berkeley National Laboratory"/>
            <person name="Ahrendt S."/>
            <person name="Sahu N."/>
            <person name="Indic B."/>
            <person name="Wong-Bajracharya J."/>
            <person name="Merenyi Z."/>
            <person name="Ke H.-M."/>
            <person name="Monk M."/>
            <person name="Kocsube S."/>
            <person name="Drula E."/>
            <person name="Lipzen A."/>
            <person name="Balint B."/>
            <person name="Henrissat B."/>
            <person name="Andreopoulos B."/>
            <person name="Martin F.M."/>
            <person name="Harder C.B."/>
            <person name="Rigling D."/>
            <person name="Ford K.L."/>
            <person name="Foster G.D."/>
            <person name="Pangilinan J."/>
            <person name="Papanicolaou A."/>
            <person name="Barry K."/>
            <person name="LaButti K."/>
            <person name="Viragh M."/>
            <person name="Koriabine M."/>
            <person name="Yan M."/>
            <person name="Riley R."/>
            <person name="Champramary S."/>
            <person name="Plett K.L."/>
            <person name="Tsai I.J."/>
            <person name="Slot J."/>
            <person name="Sipos G."/>
            <person name="Plett J."/>
            <person name="Nagy L.G."/>
            <person name="Grigoriev I.V."/>
        </authorList>
    </citation>
    <scope>NUCLEOTIDE SEQUENCE</scope>
    <source>
        <strain evidence="1">CCBAS 213</strain>
    </source>
</reference>
<sequence length="398" mass="44868">MCTPSNPRKFLFFTNSEYGQVNIILSVAHELCLRPNVEVHIASFPGNLVSFVRYYRSLMLILEVLSPRIKELQDRIRMTGSSARIYFHPLRGISLKEARIRRIGTNTPTHAPSLSGALRSFRRLPYYVAEWSGPEYMELYDSCVEIIQDLNAHAIVIEYFLSQAIDACRFLNLKFIIMTPNAPKDIIGRIQPYGSIFWKYPVMSSGIPYPMPWNSFNTVRKLGLNNTIPMFEPYIADAHYLCPATPKTDFPCVIPDNITLCGPILVPAAPVKEKDPELASWLDSGSDDSWNYVEKGRVKIVDWLDVEPLAILRHPISSARSTMVGQTASMKEFTRVEWLGIGIYGNKKSAPRVEASELSCALTRIIGGGDEAARFRAAAKTLAEDTRKYSGQLWHATK</sequence>
<dbReference type="Gene3D" id="3.40.50.2000">
    <property type="entry name" value="Glycogen Phosphorylase B"/>
    <property type="match status" value="1"/>
</dbReference>
<gene>
    <name evidence="1" type="ORF">EV420DRAFT_1483381</name>
</gene>
<accession>A0AA39JU60</accession>
<dbReference type="EMBL" id="JAUEPS010000040">
    <property type="protein sequence ID" value="KAK0448971.1"/>
    <property type="molecule type" value="Genomic_DNA"/>
</dbReference>
<dbReference type="Proteomes" id="UP001175211">
    <property type="component" value="Unassembled WGS sequence"/>
</dbReference>